<gene>
    <name evidence="1" type="ORF">ACH49L_45320</name>
</gene>
<accession>A0ABW7VRM4</accession>
<dbReference type="EMBL" id="JBIRWM010000045">
    <property type="protein sequence ID" value="MFI2162751.1"/>
    <property type="molecule type" value="Genomic_DNA"/>
</dbReference>
<sequence length="93" mass="10346">MREPDRRDEWELSWYRERLADPSLLDRAVVIVVDGTGYLVVPCCGRRRGGCVSAGDAEVIWHLCRPAPPAAGLPRRPRALVDGPGRLPCRRVG</sequence>
<keyword evidence="2" id="KW-1185">Reference proteome</keyword>
<protein>
    <submittedName>
        <fullName evidence="1">DUF6302 family protein</fullName>
    </submittedName>
</protein>
<dbReference type="Proteomes" id="UP001611397">
    <property type="component" value="Unassembled WGS sequence"/>
</dbReference>
<name>A0ABW7VRM4_STROI</name>
<comment type="caution">
    <text evidence="1">The sequence shown here is derived from an EMBL/GenBank/DDBJ whole genome shotgun (WGS) entry which is preliminary data.</text>
</comment>
<evidence type="ECO:0000313" key="2">
    <source>
        <dbReference type="Proteomes" id="UP001611397"/>
    </source>
</evidence>
<dbReference type="RefSeq" id="WP_355077216.1">
    <property type="nucleotide sequence ID" value="NZ_JBEXLW010000054.1"/>
</dbReference>
<dbReference type="Pfam" id="PF19819">
    <property type="entry name" value="DUF6302"/>
    <property type="match status" value="1"/>
</dbReference>
<organism evidence="1 2">
    <name type="scientific">Streptomyces olivaceoviridis</name>
    <name type="common">Streptomyces corchorusii</name>
    <dbReference type="NCBI Taxonomy" id="1921"/>
    <lineage>
        <taxon>Bacteria</taxon>
        <taxon>Bacillati</taxon>
        <taxon>Actinomycetota</taxon>
        <taxon>Actinomycetes</taxon>
        <taxon>Kitasatosporales</taxon>
        <taxon>Streptomycetaceae</taxon>
        <taxon>Streptomyces</taxon>
    </lineage>
</organism>
<evidence type="ECO:0000313" key="1">
    <source>
        <dbReference type="EMBL" id="MFI2162751.1"/>
    </source>
</evidence>
<dbReference type="InterPro" id="IPR046269">
    <property type="entry name" value="DUF6302"/>
</dbReference>
<proteinExistence type="predicted"/>
<reference evidence="1 2" key="1">
    <citation type="submission" date="2024-10" db="EMBL/GenBank/DDBJ databases">
        <title>The Natural Products Discovery Center: Release of the First 8490 Sequenced Strains for Exploring Actinobacteria Biosynthetic Diversity.</title>
        <authorList>
            <person name="Kalkreuter E."/>
            <person name="Kautsar S.A."/>
            <person name="Yang D."/>
            <person name="Bader C.D."/>
            <person name="Teijaro C.N."/>
            <person name="Fluegel L."/>
            <person name="Davis C.M."/>
            <person name="Simpson J.R."/>
            <person name="Lauterbach L."/>
            <person name="Steele A.D."/>
            <person name="Gui C."/>
            <person name="Meng S."/>
            <person name="Li G."/>
            <person name="Viehrig K."/>
            <person name="Ye F."/>
            <person name="Su P."/>
            <person name="Kiefer A.F."/>
            <person name="Nichols A."/>
            <person name="Cepeda A.J."/>
            <person name="Yan W."/>
            <person name="Fan B."/>
            <person name="Jiang Y."/>
            <person name="Adhikari A."/>
            <person name="Zheng C.-J."/>
            <person name="Schuster L."/>
            <person name="Cowan T.M."/>
            <person name="Smanski M.J."/>
            <person name="Chevrette M.G."/>
            <person name="De Carvalho L.P.S."/>
            <person name="Shen B."/>
        </authorList>
    </citation>
    <scope>NUCLEOTIDE SEQUENCE [LARGE SCALE GENOMIC DNA]</scope>
    <source>
        <strain evidence="1 2">NPDC020295</strain>
    </source>
</reference>